<reference evidence="2" key="1">
    <citation type="journal article" date="2010" name="Science">
        <title>Plasticity of animal genome architecture unmasked by rapid evolution of a pelagic tunicate.</title>
        <authorList>
            <person name="Denoeud F."/>
            <person name="Henriet S."/>
            <person name="Mungpakdee S."/>
            <person name="Aury J.M."/>
            <person name="Da Silva C."/>
            <person name="Brinkmann H."/>
            <person name="Mikhaleva J."/>
            <person name="Olsen L.C."/>
            <person name="Jubin C."/>
            <person name="Canestro C."/>
            <person name="Bouquet J.M."/>
            <person name="Danks G."/>
            <person name="Poulain J."/>
            <person name="Campsteijn C."/>
            <person name="Adamski M."/>
            <person name="Cross I."/>
            <person name="Yadetie F."/>
            <person name="Muffato M."/>
            <person name="Louis A."/>
            <person name="Butcher S."/>
            <person name="Tsagkogeorga G."/>
            <person name="Konrad A."/>
            <person name="Singh S."/>
            <person name="Jensen M.F."/>
            <person name="Cong E.H."/>
            <person name="Eikeseth-Otteraa H."/>
            <person name="Noel B."/>
            <person name="Anthouard V."/>
            <person name="Porcel B.M."/>
            <person name="Kachouri-Lafond R."/>
            <person name="Nishino A."/>
            <person name="Ugolini M."/>
            <person name="Chourrout P."/>
            <person name="Nishida H."/>
            <person name="Aasland R."/>
            <person name="Huzurbazar S."/>
            <person name="Westhof E."/>
            <person name="Delsuc F."/>
            <person name="Lehrach H."/>
            <person name="Reinhardt R."/>
            <person name="Weissenbach J."/>
            <person name="Roy S.W."/>
            <person name="Artiguenave F."/>
            <person name="Postlethwait J.H."/>
            <person name="Manak J.R."/>
            <person name="Thompson E.M."/>
            <person name="Jaillon O."/>
            <person name="Du Pasquier L."/>
            <person name="Boudinot P."/>
            <person name="Liberles D.A."/>
            <person name="Volff J.N."/>
            <person name="Philippe H."/>
            <person name="Lenhard B."/>
            <person name="Roest Crollius H."/>
            <person name="Wincker P."/>
            <person name="Chourrout D."/>
        </authorList>
    </citation>
    <scope>NUCLEOTIDE SEQUENCE [LARGE SCALE GENOMIC DNA]</scope>
</reference>
<dbReference type="AlphaFoldDB" id="E4Y7W5"/>
<organism evidence="2">
    <name type="scientific">Oikopleura dioica</name>
    <name type="common">Tunicate</name>
    <dbReference type="NCBI Taxonomy" id="34765"/>
    <lineage>
        <taxon>Eukaryota</taxon>
        <taxon>Metazoa</taxon>
        <taxon>Chordata</taxon>
        <taxon>Tunicata</taxon>
        <taxon>Appendicularia</taxon>
        <taxon>Copelata</taxon>
        <taxon>Oikopleuridae</taxon>
        <taxon>Oikopleura</taxon>
    </lineage>
</organism>
<gene>
    <name evidence="2" type="ORF">GSOID_T00025635001</name>
</gene>
<dbReference type="EMBL" id="FN654314">
    <property type="protein sequence ID" value="CBY31715.1"/>
    <property type="molecule type" value="Genomic_DNA"/>
</dbReference>
<dbReference type="Proteomes" id="UP000011014">
    <property type="component" value="Unassembled WGS sequence"/>
</dbReference>
<feature type="transmembrane region" description="Helical" evidence="1">
    <location>
        <begin position="150"/>
        <end position="174"/>
    </location>
</feature>
<accession>E4Y7W5</accession>
<protein>
    <submittedName>
        <fullName evidence="2">Uncharacterized protein</fullName>
    </submittedName>
</protein>
<feature type="transmembrane region" description="Helical" evidence="1">
    <location>
        <begin position="342"/>
        <end position="363"/>
    </location>
</feature>
<feature type="transmembrane region" description="Helical" evidence="1">
    <location>
        <begin position="108"/>
        <end position="130"/>
    </location>
</feature>
<evidence type="ECO:0000313" key="2">
    <source>
        <dbReference type="EMBL" id="CBY31715.1"/>
    </source>
</evidence>
<keyword evidence="1" id="KW-1133">Transmembrane helix</keyword>
<feature type="transmembrane region" description="Helical" evidence="1">
    <location>
        <begin position="271"/>
        <end position="294"/>
    </location>
</feature>
<keyword evidence="1" id="KW-0472">Membrane</keyword>
<sequence length="365" mass="42089">MNEDLKIFPVDSEIGLCVCHGGENDPALPEDIRNSTTCQESSVPDFIRGFLVFLWIMMGLCIVAFLFVIYYLIFMKRGKEKVLKIKNQRQEETDSSHRFMTIRVYGSLLFPLFSLIIDYISDFAFINALVNDFPLDSQFIHLSKPAIAAMVIYEIFAIVAFPLTAVTLLIWLNTREGFYEDIQQKMLISSIAYLLDDGPETLLQYYFVDKFSGTDYSYPDNFRTSQNSAILMSSIVTFGLALFSFVRLTLRYKDLICQQISDGFKFGKKEILMLAKYFFITVIPLAISCLRVIVTKNQLDARKKYLPGCLEYSVEQSVNNSYIATVDQPGLFKFDCWIGIDYFLVFGSFFGMFSNLLFIIWYFRT</sequence>
<evidence type="ECO:0000256" key="1">
    <source>
        <dbReference type="SAM" id="Phobius"/>
    </source>
</evidence>
<proteinExistence type="predicted"/>
<feature type="transmembrane region" description="Helical" evidence="1">
    <location>
        <begin position="228"/>
        <end position="250"/>
    </location>
</feature>
<feature type="transmembrane region" description="Helical" evidence="1">
    <location>
        <begin position="50"/>
        <end position="74"/>
    </location>
</feature>
<name>E4Y7W5_OIKDI</name>
<keyword evidence="1" id="KW-0812">Transmembrane</keyword>